<evidence type="ECO:0000313" key="2">
    <source>
        <dbReference type="Proteomes" id="UP000182840"/>
    </source>
</evidence>
<dbReference type="Pfam" id="PF13489">
    <property type="entry name" value="Methyltransf_23"/>
    <property type="match status" value="1"/>
</dbReference>
<reference evidence="2" key="1">
    <citation type="submission" date="2016-11" db="EMBL/GenBank/DDBJ databases">
        <title>Mesorhizobium oceanicum sp. nov., isolated from deep seawater in South China Sea.</title>
        <authorList>
            <person name="Fu G.-Y."/>
        </authorList>
    </citation>
    <scope>NUCLEOTIDE SEQUENCE [LARGE SCALE GENOMIC DNA]</scope>
    <source>
        <strain evidence="2">B7</strain>
    </source>
</reference>
<name>A0A1L3SNR8_9HYPH</name>
<organism evidence="1 2">
    <name type="scientific">Aquibium oceanicum</name>
    <dbReference type="NCBI Taxonomy" id="1670800"/>
    <lineage>
        <taxon>Bacteria</taxon>
        <taxon>Pseudomonadati</taxon>
        <taxon>Pseudomonadota</taxon>
        <taxon>Alphaproteobacteria</taxon>
        <taxon>Hyphomicrobiales</taxon>
        <taxon>Phyllobacteriaceae</taxon>
        <taxon>Aquibium</taxon>
    </lineage>
</organism>
<dbReference type="SUPFAM" id="SSF53335">
    <property type="entry name" value="S-adenosyl-L-methionine-dependent methyltransferases"/>
    <property type="match status" value="1"/>
</dbReference>
<proteinExistence type="predicted"/>
<dbReference type="InterPro" id="IPR029063">
    <property type="entry name" value="SAM-dependent_MTases_sf"/>
</dbReference>
<keyword evidence="2" id="KW-1185">Reference proteome</keyword>
<dbReference type="RefSeq" id="WP_072602430.1">
    <property type="nucleotide sequence ID" value="NZ_CP018171.1"/>
</dbReference>
<dbReference type="EMBL" id="CP018171">
    <property type="protein sequence ID" value="APH71020.1"/>
    <property type="molecule type" value="Genomic_DNA"/>
</dbReference>
<dbReference type="STRING" id="1670800.BSQ44_06260"/>
<gene>
    <name evidence="1" type="ORF">BSQ44_06260</name>
</gene>
<dbReference type="Gene3D" id="3.40.50.150">
    <property type="entry name" value="Vaccinia Virus protein VP39"/>
    <property type="match status" value="1"/>
</dbReference>
<dbReference type="CDD" id="cd02440">
    <property type="entry name" value="AdoMet_MTases"/>
    <property type="match status" value="1"/>
</dbReference>
<dbReference type="Proteomes" id="UP000182840">
    <property type="component" value="Chromosome"/>
</dbReference>
<protein>
    <submittedName>
        <fullName evidence="1">Uncharacterized protein</fullName>
    </submittedName>
</protein>
<dbReference type="KEGG" id="meso:BSQ44_06260"/>
<sequence>MGATQFALLFLLGMREEHSILDVGCGSLRAGRLIFQFLLPGRYVGVEPNSWLWRDALASEIGEDIVRLKSPRFVEDDGFSLTALDRRFDFVVFQSILSHTGGDVVDRPLEQAGKVLTSRGQVLFTVLDEAAPTFSKLPLGSTFAGWRYPNCVTYPQDDIIARCAKAGLHAQRLPWYHPRQSWYRAVADETNLMSHGDLASMGSGRPLFDDRFA</sequence>
<dbReference type="OrthoDB" id="1853779at2"/>
<dbReference type="AlphaFoldDB" id="A0A1L3SNR8"/>
<accession>A0A1L3SNR8</accession>
<evidence type="ECO:0000313" key="1">
    <source>
        <dbReference type="EMBL" id="APH71020.1"/>
    </source>
</evidence>